<feature type="compositionally biased region" description="Low complexity" evidence="1">
    <location>
        <begin position="36"/>
        <end position="47"/>
    </location>
</feature>
<keyword evidence="3" id="KW-1185">Reference proteome</keyword>
<feature type="region of interest" description="Disordered" evidence="1">
    <location>
        <begin position="16"/>
        <end position="48"/>
    </location>
</feature>
<proteinExistence type="predicted"/>
<gene>
    <name evidence="2" type="ORF">ElyMa_000107000</name>
</gene>
<protein>
    <submittedName>
        <fullName evidence="2">Uncharacterized protein</fullName>
    </submittedName>
</protein>
<dbReference type="AlphaFoldDB" id="A0AAV4EKF6"/>
<comment type="caution">
    <text evidence="2">The sequence shown here is derived from an EMBL/GenBank/DDBJ whole genome shotgun (WGS) entry which is preliminary data.</text>
</comment>
<reference evidence="2 3" key="1">
    <citation type="journal article" date="2021" name="Elife">
        <title>Chloroplast acquisition without the gene transfer in kleptoplastic sea slugs, Plakobranchus ocellatus.</title>
        <authorList>
            <person name="Maeda T."/>
            <person name="Takahashi S."/>
            <person name="Yoshida T."/>
            <person name="Shimamura S."/>
            <person name="Takaki Y."/>
            <person name="Nagai Y."/>
            <person name="Toyoda A."/>
            <person name="Suzuki Y."/>
            <person name="Arimoto A."/>
            <person name="Ishii H."/>
            <person name="Satoh N."/>
            <person name="Nishiyama T."/>
            <person name="Hasebe M."/>
            <person name="Maruyama T."/>
            <person name="Minagawa J."/>
            <person name="Obokata J."/>
            <person name="Shigenobu S."/>
        </authorList>
    </citation>
    <scope>NUCLEOTIDE SEQUENCE [LARGE SCALE GENOMIC DNA]</scope>
</reference>
<dbReference type="EMBL" id="BMAT01000203">
    <property type="protein sequence ID" value="GFR61567.1"/>
    <property type="molecule type" value="Genomic_DNA"/>
</dbReference>
<evidence type="ECO:0000256" key="1">
    <source>
        <dbReference type="SAM" id="MobiDB-lite"/>
    </source>
</evidence>
<accession>A0AAV4EKF6</accession>
<name>A0AAV4EKF6_9GAST</name>
<evidence type="ECO:0000313" key="2">
    <source>
        <dbReference type="EMBL" id="GFR61567.1"/>
    </source>
</evidence>
<evidence type="ECO:0000313" key="3">
    <source>
        <dbReference type="Proteomes" id="UP000762676"/>
    </source>
</evidence>
<organism evidence="2 3">
    <name type="scientific">Elysia marginata</name>
    <dbReference type="NCBI Taxonomy" id="1093978"/>
    <lineage>
        <taxon>Eukaryota</taxon>
        <taxon>Metazoa</taxon>
        <taxon>Spiralia</taxon>
        <taxon>Lophotrochozoa</taxon>
        <taxon>Mollusca</taxon>
        <taxon>Gastropoda</taxon>
        <taxon>Heterobranchia</taxon>
        <taxon>Euthyneura</taxon>
        <taxon>Panpulmonata</taxon>
        <taxon>Sacoglossa</taxon>
        <taxon>Placobranchoidea</taxon>
        <taxon>Plakobranchidae</taxon>
        <taxon>Elysia</taxon>
    </lineage>
</organism>
<sequence>MKNVFVKILGTEKKRSSEKKKCLPPPASVITPPENVTATSTTTARVSQINRNNSNKYFQFKKSIATHVGQSLASRYG</sequence>
<dbReference type="Proteomes" id="UP000762676">
    <property type="component" value="Unassembled WGS sequence"/>
</dbReference>